<dbReference type="RefSeq" id="WP_202780555.1">
    <property type="nucleotide sequence ID" value="NZ_CP065425.1"/>
</dbReference>
<evidence type="ECO:0000259" key="1">
    <source>
        <dbReference type="Pfam" id="PF07687"/>
    </source>
</evidence>
<dbReference type="InterPro" id="IPR037484">
    <property type="entry name" value="AmhX-like"/>
</dbReference>
<organism evidence="2 3">
    <name type="scientific">Heyndrickxia vini</name>
    <dbReference type="NCBI Taxonomy" id="1476025"/>
    <lineage>
        <taxon>Bacteria</taxon>
        <taxon>Bacillati</taxon>
        <taxon>Bacillota</taxon>
        <taxon>Bacilli</taxon>
        <taxon>Bacillales</taxon>
        <taxon>Bacillaceae</taxon>
        <taxon>Heyndrickxia</taxon>
    </lineage>
</organism>
<dbReference type="EMBL" id="CP065425">
    <property type="protein sequence ID" value="QQZ11286.1"/>
    <property type="molecule type" value="Genomic_DNA"/>
</dbReference>
<accession>A0ABX7E6T5</accession>
<evidence type="ECO:0000313" key="3">
    <source>
        <dbReference type="Proteomes" id="UP000595691"/>
    </source>
</evidence>
<sequence>MFVCSTEMKERLIVIFQHLHQNPEISWEEKKTTEYVKKLVEEAGCRVTTFKNHTGLIAEIGNGKPVIAIRADIDALWQEVNGTFQANHSCGHDAHMTIVIGVLMLLKNTPIKGTIRFIFQPAEEKGQGAICMVNEQVVDDVDYLFGVHLRPFQEVPNGHGSPMIIHGACRFIDGNIIGDDLHGARPHLGANAIEIGATLDQMLKTIHIDPLVPSSVKLTKFQAGGESSNIIPGHAKFSLDMRAQTNEAMDKMQGKIDLMIDALERFYEVKIPYQISSNVPAAVSNVDAVKKMKEAIIDVIGIDNYVPPIQTTGGDDFHYYSIKRPQLKATMLGLGCDLKPGLHHPNMVFDHEAIFTGSEILATAAIYAIEKK</sequence>
<dbReference type="SUPFAM" id="SSF55031">
    <property type="entry name" value="Bacterial exopeptidase dimerisation domain"/>
    <property type="match status" value="1"/>
</dbReference>
<gene>
    <name evidence="2" type="ORF">I5776_10535</name>
</gene>
<name>A0ABX7E6T5_9BACI</name>
<protein>
    <submittedName>
        <fullName evidence="2">M20 peptidase aminoacylase family protein</fullName>
    </submittedName>
</protein>
<dbReference type="InterPro" id="IPR017439">
    <property type="entry name" value="Amidohydrolase"/>
</dbReference>
<feature type="domain" description="Peptidase M20 dimerisation" evidence="1">
    <location>
        <begin position="176"/>
        <end position="262"/>
    </location>
</feature>
<dbReference type="SUPFAM" id="SSF53187">
    <property type="entry name" value="Zn-dependent exopeptidases"/>
    <property type="match status" value="1"/>
</dbReference>
<dbReference type="Pfam" id="PF07687">
    <property type="entry name" value="M20_dimer"/>
    <property type="match status" value="1"/>
</dbReference>
<keyword evidence="3" id="KW-1185">Reference proteome</keyword>
<dbReference type="InterPro" id="IPR002933">
    <property type="entry name" value="Peptidase_M20"/>
</dbReference>
<dbReference type="Gene3D" id="3.30.70.360">
    <property type="match status" value="1"/>
</dbReference>
<dbReference type="InterPro" id="IPR036264">
    <property type="entry name" value="Bact_exopeptidase_dim_dom"/>
</dbReference>
<dbReference type="Pfam" id="PF01546">
    <property type="entry name" value="Peptidase_M20"/>
    <property type="match status" value="1"/>
</dbReference>
<dbReference type="PANTHER" id="PTHR11014">
    <property type="entry name" value="PEPTIDASE M20 FAMILY MEMBER"/>
    <property type="match status" value="1"/>
</dbReference>
<reference evidence="2 3" key="1">
    <citation type="submission" date="2020-11" db="EMBL/GenBank/DDBJ databases">
        <title>Taxonomic evaluation of the Bacillus sporothermodurans group of bacteria based on whole genome sequences.</title>
        <authorList>
            <person name="Fiedler G."/>
            <person name="Herbstmann A.-D."/>
            <person name="Doll E."/>
            <person name="Wenning M."/>
            <person name="Brinks E."/>
            <person name="Kabisch J."/>
            <person name="Breitenwieser F."/>
            <person name="Lappann M."/>
            <person name="Boehnlein C."/>
            <person name="Franz C."/>
        </authorList>
    </citation>
    <scope>NUCLEOTIDE SEQUENCE [LARGE SCALE GENOMIC DNA]</scope>
    <source>
        <strain evidence="2 3">JCM 19841</strain>
    </source>
</reference>
<dbReference type="InterPro" id="IPR011650">
    <property type="entry name" value="Peptidase_M20_dimer"/>
</dbReference>
<dbReference type="NCBIfam" id="TIGR01891">
    <property type="entry name" value="amidohydrolases"/>
    <property type="match status" value="1"/>
</dbReference>
<dbReference type="CDD" id="cd08018">
    <property type="entry name" value="M20_Acy1_amhX-like"/>
    <property type="match status" value="1"/>
</dbReference>
<dbReference type="Gene3D" id="3.40.630.10">
    <property type="entry name" value="Zn peptidases"/>
    <property type="match status" value="1"/>
</dbReference>
<dbReference type="PANTHER" id="PTHR11014:SF122">
    <property type="entry name" value="AMIDOHYDROLASE AMHX"/>
    <property type="match status" value="1"/>
</dbReference>
<proteinExistence type="predicted"/>
<dbReference type="PIRSF" id="PIRSF005962">
    <property type="entry name" value="Pept_M20D_amidohydro"/>
    <property type="match status" value="1"/>
</dbReference>
<dbReference type="Proteomes" id="UP000595691">
    <property type="component" value="Chromosome"/>
</dbReference>
<evidence type="ECO:0000313" key="2">
    <source>
        <dbReference type="EMBL" id="QQZ11286.1"/>
    </source>
</evidence>